<proteinExistence type="predicted"/>
<accession>I4EHV1</accession>
<evidence type="ECO:0000313" key="2">
    <source>
        <dbReference type="Proteomes" id="UP000004221"/>
    </source>
</evidence>
<reference evidence="1 2" key="1">
    <citation type="journal article" date="2012" name="ISME J.">
        <title>Nitrification expanded: discovery, physiology and genomics of a nitrite-oxidizing bacterium from the phylum Chloroflexi.</title>
        <authorList>
            <person name="Sorokin D.Y."/>
            <person name="Lucker S."/>
            <person name="Vejmelkova D."/>
            <person name="Kostrikina N.A."/>
            <person name="Kleerebezem R."/>
            <person name="Rijpstra W.I."/>
            <person name="Damste J.S."/>
            <person name="Le Paslier D."/>
            <person name="Muyzer G."/>
            <person name="Wagner M."/>
            <person name="van Loosdrecht M.C."/>
            <person name="Daims H."/>
        </authorList>
    </citation>
    <scope>NUCLEOTIDE SEQUENCE [LARGE SCALE GENOMIC DNA]</scope>
    <source>
        <strain evidence="2">none</strain>
    </source>
</reference>
<dbReference type="Proteomes" id="UP000004221">
    <property type="component" value="Unassembled WGS sequence"/>
</dbReference>
<gene>
    <name evidence="1" type="ORF">NITHO_3280010</name>
</gene>
<evidence type="ECO:0000313" key="1">
    <source>
        <dbReference type="EMBL" id="CCF84263.1"/>
    </source>
</evidence>
<dbReference type="Pfam" id="PF05133">
    <property type="entry name" value="SPP1_portal"/>
    <property type="match status" value="1"/>
</dbReference>
<name>I4EHV1_9BACT</name>
<keyword evidence="2" id="KW-1185">Reference proteome</keyword>
<dbReference type="InterPro" id="IPR021145">
    <property type="entry name" value="Portal_protein_SPP1_Gp6-like"/>
</dbReference>
<dbReference type="RefSeq" id="WP_008478307.1">
    <property type="nucleotide sequence ID" value="NZ_CAGS01000255.1"/>
</dbReference>
<dbReference type="EMBL" id="CAGS01000255">
    <property type="protein sequence ID" value="CCF84263.1"/>
    <property type="molecule type" value="Genomic_DNA"/>
</dbReference>
<protein>
    <submittedName>
        <fullName evidence="1">Phage portal protein, SPP1</fullName>
    </submittedName>
</protein>
<sequence length="456" mass="50792">MLVGPANLADWLQGQDAERMSRYRDLLDFYEGRQWLRRRRTGETQLTVNYARALVRKVASYVFPKPVVFSVPAAEGLSDVVAARAERLLNELHAQQELHSLDFQTLVDAAVLGDGAFKVTWDPVAAGPVVTAVDPATLWAYAAPDNVRRLTRVLQRYSLPVNQAEELFGLDGGAGATGLVRVVEDWRADRVIIEAGGKVVRDEVNAYGWIPYVIFPNLSRPHQIWGESDLTDLLDVCRELNRRLTVLARILQVSGNPIVVLENVTGSDGIRADEGSIWELPQDSRAYLLDMLQGGGVRLHIEYVELLYRVLHDLAETPRSSFGDSGRALSGAALEVEIQPLVQKVQRKRRVWEGVYQRRNAMLLDLLERFGGEDLGGARRTAVLWPEILPSDFTDLVRAEARLVSARIHSRRTAMQALGQEDPDLELDRVLEEVRMLGETSAEMPVDDTGGGGLTE</sequence>
<comment type="caution">
    <text evidence="1">The sequence shown here is derived from an EMBL/GenBank/DDBJ whole genome shotgun (WGS) entry which is preliminary data.</text>
</comment>
<dbReference type="OrthoDB" id="141489at2"/>
<organism evidence="1 2">
    <name type="scientific">Nitrolancea hollandica Lb</name>
    <dbReference type="NCBI Taxonomy" id="1129897"/>
    <lineage>
        <taxon>Bacteria</taxon>
        <taxon>Pseudomonadati</taxon>
        <taxon>Thermomicrobiota</taxon>
        <taxon>Thermomicrobia</taxon>
        <taxon>Sphaerobacterales</taxon>
        <taxon>Sphaerobacterineae</taxon>
        <taxon>Sphaerobacteraceae</taxon>
        <taxon>Nitrolancea</taxon>
    </lineage>
</organism>
<dbReference type="AlphaFoldDB" id="I4EHV1"/>